<evidence type="ECO:0000256" key="14">
    <source>
        <dbReference type="ARBA" id="ARBA00046796"/>
    </source>
</evidence>
<dbReference type="SUPFAM" id="SSF88697">
    <property type="entry name" value="PUA domain-like"/>
    <property type="match status" value="1"/>
</dbReference>
<evidence type="ECO:0000256" key="7">
    <source>
        <dbReference type="ARBA" id="ARBA00022723"/>
    </source>
</evidence>
<feature type="region of interest" description="Disordered" evidence="15">
    <location>
        <begin position="17"/>
        <end position="38"/>
    </location>
</feature>
<dbReference type="GO" id="GO:0005737">
    <property type="term" value="C:cytoplasm"/>
    <property type="evidence" value="ECO:0007669"/>
    <property type="project" value="UniProtKB-SubCell"/>
</dbReference>
<feature type="domain" description="CULT" evidence="17">
    <location>
        <begin position="305"/>
        <end position="413"/>
    </location>
</feature>
<dbReference type="PROSITE" id="PS51788">
    <property type="entry name" value="CULT"/>
    <property type="match status" value="1"/>
</dbReference>
<evidence type="ECO:0000256" key="4">
    <source>
        <dbReference type="ARBA" id="ARBA00005293"/>
    </source>
</evidence>
<evidence type="ECO:0000256" key="15">
    <source>
        <dbReference type="SAM" id="MobiDB-lite"/>
    </source>
</evidence>
<dbReference type="PROSITE" id="PS51787">
    <property type="entry name" value="LON_N"/>
    <property type="match status" value="1"/>
</dbReference>
<evidence type="ECO:0000259" key="16">
    <source>
        <dbReference type="PROSITE" id="PS51787"/>
    </source>
</evidence>
<dbReference type="EMBL" id="JAQQBS010000002">
    <property type="protein sequence ID" value="KAK0173199.1"/>
    <property type="molecule type" value="Genomic_DNA"/>
</dbReference>
<dbReference type="PANTHER" id="PTHR14255:SF4">
    <property type="entry name" value="PROTEIN CEREBLON"/>
    <property type="match status" value="1"/>
</dbReference>
<dbReference type="InterPro" id="IPR003111">
    <property type="entry name" value="Lon_prtase_N"/>
</dbReference>
<name>A0AA39KTI1_9HYME</name>
<reference evidence="18" key="1">
    <citation type="journal article" date="2023" name="bioRxiv">
        <title>Scaffold-level genome assemblies of two parasitoid biocontrol wasps reveal the parthenogenesis mechanism and an associated novel virus.</title>
        <authorList>
            <person name="Inwood S."/>
            <person name="Skelly J."/>
            <person name="Guhlin J."/>
            <person name="Harrop T."/>
            <person name="Goldson S."/>
            <person name="Dearden P."/>
        </authorList>
    </citation>
    <scope>NUCLEOTIDE SEQUENCE</scope>
    <source>
        <strain evidence="18">Irish</strain>
        <tissue evidence="18">Whole body</tissue>
    </source>
</reference>
<evidence type="ECO:0000256" key="12">
    <source>
        <dbReference type="ARBA" id="ARBA00030079"/>
    </source>
</evidence>
<protein>
    <recommendedName>
        <fullName evidence="5">Protein cereblon</fullName>
    </recommendedName>
    <alternativeName>
        <fullName evidence="12">Protein ohgata</fullName>
    </alternativeName>
</protein>
<keyword evidence="19" id="KW-1185">Reference proteome</keyword>
<feature type="compositionally biased region" description="Basic and acidic residues" evidence="15">
    <location>
        <begin position="17"/>
        <end position="27"/>
    </location>
</feature>
<dbReference type="Gene3D" id="2.170.150.20">
    <property type="entry name" value="Peptide methionine sulfoxide reductase"/>
    <property type="match status" value="1"/>
</dbReference>
<keyword evidence="6" id="KW-0963">Cytoplasm</keyword>
<dbReference type="GO" id="GO:0005634">
    <property type="term" value="C:nucleus"/>
    <property type="evidence" value="ECO:0007669"/>
    <property type="project" value="UniProtKB-SubCell"/>
</dbReference>
<dbReference type="FunFam" id="2.170.150.20:FF:000005">
    <property type="entry name" value="Blast:Protein cereblon homolog"/>
    <property type="match status" value="1"/>
</dbReference>
<keyword evidence="9" id="KW-0862">Zinc</keyword>
<dbReference type="InterPro" id="IPR046336">
    <property type="entry name" value="Lon_prtase_N_sf"/>
</dbReference>
<evidence type="ECO:0000313" key="18">
    <source>
        <dbReference type="EMBL" id="KAK0173199.1"/>
    </source>
</evidence>
<comment type="pathway">
    <text evidence="3">Protein modification; protein ubiquitination.</text>
</comment>
<evidence type="ECO:0000259" key="17">
    <source>
        <dbReference type="PROSITE" id="PS51788"/>
    </source>
</evidence>
<evidence type="ECO:0000256" key="5">
    <source>
        <dbReference type="ARBA" id="ARBA00014394"/>
    </source>
</evidence>
<dbReference type="CDD" id="cd15777">
    <property type="entry name" value="CRBN_C_like"/>
    <property type="match status" value="1"/>
</dbReference>
<evidence type="ECO:0000256" key="9">
    <source>
        <dbReference type="ARBA" id="ARBA00022833"/>
    </source>
</evidence>
<dbReference type="Pfam" id="PF02190">
    <property type="entry name" value="LON_substr_bdg"/>
    <property type="match status" value="1"/>
</dbReference>
<comment type="function">
    <text evidence="13">Substrate recognition component of a DCX (DDB1-CUL4-X-box) E3 protein ligase complex that mediates the ubiquitination and subsequent proteasomal degradation of target proteins. Has an essential role in mediating growth by negatively regulating insulin signaling. It also has a role in maintaining presynaptic function in the neuromuscular junction synapses of third-instar larvae.</text>
</comment>
<keyword evidence="11" id="KW-0539">Nucleus</keyword>
<dbReference type="Gene3D" id="2.30.130.40">
    <property type="entry name" value="LON domain-like"/>
    <property type="match status" value="1"/>
</dbReference>
<dbReference type="PANTHER" id="PTHR14255">
    <property type="entry name" value="CEREBLON"/>
    <property type="match status" value="1"/>
</dbReference>
<comment type="subunit">
    <text evidence="14">Likely a component of a DCX (DDB1-CUL4-X-box) protein ligase complex. May interact with pic/DDB1.</text>
</comment>
<evidence type="ECO:0000256" key="11">
    <source>
        <dbReference type="ARBA" id="ARBA00023242"/>
    </source>
</evidence>
<feature type="domain" description="Lon N-terminal" evidence="16">
    <location>
        <begin position="78"/>
        <end position="304"/>
    </location>
</feature>
<organism evidence="18 19">
    <name type="scientific">Microctonus aethiopoides</name>
    <dbReference type="NCBI Taxonomy" id="144406"/>
    <lineage>
        <taxon>Eukaryota</taxon>
        <taxon>Metazoa</taxon>
        <taxon>Ecdysozoa</taxon>
        <taxon>Arthropoda</taxon>
        <taxon>Hexapoda</taxon>
        <taxon>Insecta</taxon>
        <taxon>Pterygota</taxon>
        <taxon>Neoptera</taxon>
        <taxon>Endopterygota</taxon>
        <taxon>Hymenoptera</taxon>
        <taxon>Apocrita</taxon>
        <taxon>Ichneumonoidea</taxon>
        <taxon>Braconidae</taxon>
        <taxon>Euphorinae</taxon>
        <taxon>Microctonus</taxon>
    </lineage>
</organism>
<comment type="similarity">
    <text evidence="4">Belongs to the CRBN family.</text>
</comment>
<dbReference type="Proteomes" id="UP001168990">
    <property type="component" value="Unassembled WGS sequence"/>
</dbReference>
<dbReference type="GO" id="GO:0016567">
    <property type="term" value="P:protein ubiquitination"/>
    <property type="evidence" value="ECO:0007669"/>
    <property type="project" value="TreeGrafter"/>
</dbReference>
<proteinExistence type="inferred from homology"/>
<dbReference type="Pfam" id="PF03226">
    <property type="entry name" value="Yippee-Mis18"/>
    <property type="match status" value="1"/>
</dbReference>
<dbReference type="Gene3D" id="1.20.58.1480">
    <property type="match status" value="1"/>
</dbReference>
<dbReference type="InterPro" id="IPR015947">
    <property type="entry name" value="PUA-like_sf"/>
</dbReference>
<evidence type="ECO:0000256" key="6">
    <source>
        <dbReference type="ARBA" id="ARBA00022490"/>
    </source>
</evidence>
<evidence type="ECO:0000256" key="3">
    <source>
        <dbReference type="ARBA" id="ARBA00004906"/>
    </source>
</evidence>
<evidence type="ECO:0000256" key="1">
    <source>
        <dbReference type="ARBA" id="ARBA00004123"/>
    </source>
</evidence>
<dbReference type="GO" id="GO:0046872">
    <property type="term" value="F:metal ion binding"/>
    <property type="evidence" value="ECO:0007669"/>
    <property type="project" value="UniProtKB-KW"/>
</dbReference>
<reference evidence="18" key="2">
    <citation type="submission" date="2023-03" db="EMBL/GenBank/DDBJ databases">
        <authorList>
            <person name="Inwood S.N."/>
            <person name="Skelly J.G."/>
            <person name="Guhlin J."/>
            <person name="Harrop T.W.R."/>
            <person name="Goldson S.G."/>
            <person name="Dearden P.K."/>
        </authorList>
    </citation>
    <scope>NUCLEOTIDE SEQUENCE</scope>
    <source>
        <strain evidence="18">Irish</strain>
        <tissue evidence="18">Whole body</tissue>
    </source>
</reference>
<evidence type="ECO:0000256" key="2">
    <source>
        <dbReference type="ARBA" id="ARBA00004496"/>
    </source>
</evidence>
<gene>
    <name evidence="18" type="ORF">PV328_006435</name>
</gene>
<dbReference type="InterPro" id="IPR034750">
    <property type="entry name" value="CULT"/>
</dbReference>
<comment type="subcellular location">
    <subcellularLocation>
        <location evidence="2">Cytoplasm</location>
    </subcellularLocation>
    <subcellularLocation>
        <location evidence="1">Nucleus</location>
    </subcellularLocation>
</comment>
<evidence type="ECO:0000256" key="13">
    <source>
        <dbReference type="ARBA" id="ARBA00046075"/>
    </source>
</evidence>
<evidence type="ECO:0000313" key="19">
    <source>
        <dbReference type="Proteomes" id="UP001168990"/>
    </source>
</evidence>
<dbReference type="InterPro" id="IPR004910">
    <property type="entry name" value="Yippee/Mis18/Cereblon"/>
</dbReference>
<keyword evidence="7" id="KW-0479">Metal-binding</keyword>
<evidence type="ECO:0000256" key="8">
    <source>
        <dbReference type="ARBA" id="ARBA00022786"/>
    </source>
</evidence>
<comment type="caution">
    <text evidence="18">The sequence shown here is derived from an EMBL/GenBank/DDBJ whole genome shotgun (WGS) entry which is preliminary data.</text>
</comment>
<evidence type="ECO:0000256" key="10">
    <source>
        <dbReference type="ARBA" id="ARBA00022843"/>
    </source>
</evidence>
<dbReference type="GO" id="GO:0031464">
    <property type="term" value="C:Cul4A-RING E3 ubiquitin ligase complex"/>
    <property type="evidence" value="ECO:0007669"/>
    <property type="project" value="TreeGrafter"/>
</dbReference>
<sequence length="443" mass="51184">MDNIIEAVNDEDVVQDETLHQQHQEQEYHDEDNDAQSTDTTFDMTLATAHSYLGNDLEILRGRTLLDNGIYINLPLWLPEEEWSKKIILFPGQTLPIMERDVFSIEMLRKCIAKDRTFGVASELDINCIGTTAEIYEYSETPDATEIRIKAKGRQRFKILKLRYTSTRNVTADVQILPEITLPSPYFEHRLVSLDRLRVIPTNEVTAKQYRNLTKKESVLTPWPAWVHHQYNSRLLSLDIQKYLQFVQSKFIARGSNIPTDPIDLSFWVAQNVIITPRDMMTLLKQDCAISRLQMQAKLLAKLTDKIFVCKRCRSQIAKQTDVFPMNQEGVQSAYVNPNGAIHETVTLSHAQCLHLLRRPPSTDYSWFPGYAWTIASCATCYAHIGWRFTATRSDLKPKSFWGLTRASLTWGDREKYYDEWDNSYDHSDPDSHHIPESETSSD</sequence>
<dbReference type="SMART" id="SM00464">
    <property type="entry name" value="LON"/>
    <property type="match status" value="1"/>
</dbReference>
<accession>A0AA39KTI1</accession>
<dbReference type="AlphaFoldDB" id="A0AA39KTI1"/>
<keyword evidence="10" id="KW-0832">Ubl conjugation</keyword>
<keyword evidence="8" id="KW-0833">Ubl conjugation pathway</keyword>